<dbReference type="Pfam" id="PF00643">
    <property type="entry name" value="zf-B_box"/>
    <property type="match status" value="1"/>
</dbReference>
<evidence type="ECO:0000256" key="1">
    <source>
        <dbReference type="ARBA" id="ARBA00004123"/>
    </source>
</evidence>
<evidence type="ECO:0000256" key="4">
    <source>
        <dbReference type="ARBA" id="ARBA00022737"/>
    </source>
</evidence>
<comment type="caution">
    <text evidence="13">The sequence shown here is derived from an EMBL/GenBank/DDBJ whole genome shotgun (WGS) entry which is preliminary data.</text>
</comment>
<feature type="domain" description="B box-type" evidence="11">
    <location>
        <begin position="9"/>
        <end position="56"/>
    </location>
</feature>
<keyword evidence="3" id="KW-0479">Metal-binding</keyword>
<evidence type="ECO:0000259" key="12">
    <source>
        <dbReference type="PROSITE" id="PS51017"/>
    </source>
</evidence>
<dbReference type="InterPro" id="IPR010402">
    <property type="entry name" value="CCT_domain"/>
</dbReference>
<comment type="subcellular location">
    <subcellularLocation>
        <location evidence="1 9">Nucleus</location>
    </subcellularLocation>
</comment>
<proteinExistence type="inferred from homology"/>
<evidence type="ECO:0000256" key="9">
    <source>
        <dbReference type="PROSITE-ProRule" id="PRU00357"/>
    </source>
</evidence>
<feature type="region of interest" description="Disordered" evidence="10">
    <location>
        <begin position="192"/>
        <end position="237"/>
    </location>
</feature>
<feature type="region of interest" description="Disordered" evidence="10">
    <location>
        <begin position="354"/>
        <end position="381"/>
    </location>
</feature>
<dbReference type="GO" id="GO:0005634">
    <property type="term" value="C:nucleus"/>
    <property type="evidence" value="ECO:0007669"/>
    <property type="project" value="UniProtKB-SubCell"/>
</dbReference>
<dbReference type="Proteomes" id="UP001188597">
    <property type="component" value="Unassembled WGS sequence"/>
</dbReference>
<comment type="similarity">
    <text evidence="2">Belongs to the CONSTANS family.</text>
</comment>
<evidence type="ECO:0000256" key="2">
    <source>
        <dbReference type="ARBA" id="ARBA00010024"/>
    </source>
</evidence>
<dbReference type="PROSITE" id="PS51017">
    <property type="entry name" value="CCT"/>
    <property type="match status" value="1"/>
</dbReference>
<evidence type="ECO:0000256" key="5">
    <source>
        <dbReference type="ARBA" id="ARBA00022771"/>
    </source>
</evidence>
<keyword evidence="5 8" id="KW-0863">Zinc-finger</keyword>
<dbReference type="PANTHER" id="PTHR31717">
    <property type="entry name" value="ZINC FINGER PROTEIN CONSTANS-LIKE 10"/>
    <property type="match status" value="1"/>
</dbReference>
<dbReference type="PANTHER" id="PTHR31717:SF45">
    <property type="entry name" value="ZINC FINGER PROTEIN CONSTANS-LIKE 14-RELATED"/>
    <property type="match status" value="1"/>
</dbReference>
<evidence type="ECO:0000313" key="14">
    <source>
        <dbReference type="Proteomes" id="UP001188597"/>
    </source>
</evidence>
<dbReference type="CDD" id="cd19821">
    <property type="entry name" value="Bbox1_BBX-like"/>
    <property type="match status" value="2"/>
</dbReference>
<dbReference type="GO" id="GO:0006355">
    <property type="term" value="P:regulation of DNA-templated transcription"/>
    <property type="evidence" value="ECO:0007669"/>
    <property type="project" value="UniProtKB-ARBA"/>
</dbReference>
<keyword evidence="4" id="KW-0677">Repeat</keyword>
<dbReference type="InterPro" id="IPR049808">
    <property type="entry name" value="CONSTANS-like_Bbox1"/>
</dbReference>
<feature type="compositionally biased region" description="Gly residues" evidence="10">
    <location>
        <begin position="210"/>
        <end position="221"/>
    </location>
</feature>
<dbReference type="GO" id="GO:0008270">
    <property type="term" value="F:zinc ion binding"/>
    <property type="evidence" value="ECO:0007669"/>
    <property type="project" value="UniProtKB-KW"/>
</dbReference>
<feature type="domain" description="CCT" evidence="12">
    <location>
        <begin position="420"/>
        <end position="462"/>
    </location>
</feature>
<reference evidence="13" key="1">
    <citation type="submission" date="2022-12" db="EMBL/GenBank/DDBJ databases">
        <title>Draft genome assemblies for two species of Escallonia (Escalloniales).</title>
        <authorList>
            <person name="Chanderbali A."/>
            <person name="Dervinis C."/>
            <person name="Anghel I."/>
            <person name="Soltis D."/>
            <person name="Soltis P."/>
            <person name="Zapata F."/>
        </authorList>
    </citation>
    <scope>NUCLEOTIDE SEQUENCE</scope>
    <source>
        <strain evidence="13">UCBG64.0493</strain>
        <tissue evidence="13">Leaf</tissue>
    </source>
</reference>
<sequence length="473" mass="51194">MVSPKSGPGESVPCDFCNDQVAVLYCRADSAKLCLSCDQHVHSANALSLKHVRSQICDNCGAEPVSVRCATDNLVLCQECDWDAHGGCSVSAAHDRIPVEGFSGCPTALELGTAWGLDVEDKKLRIPTWSYQDPNSNGVFDTWLQDLMVPTENAGIYAGNCGQKRQSSSCGKQKQVILRQLMQLYNRGLVGPDGGGGGGGGTDDLVPGTPNGGGWEGGGLGDPVDGVMSGVSQPLEQQRQQAPFTSLLMMQGPADRKESDQNVEGEMLWNTNPSDQGTQIWDFNLGRLRGHDDSGPYEVGYGATDVGFMMKSYGELLKEASMATTKGFGEIYRTNCSIVHEDIAAFNKNSINPTANQGQATSKGNDLQSARSSLGSGAGKPKCFGGSKDIHFMDQTVMVRGESTIADMNKADIELLAKNRGNAMLRYKEKKKTRRYEKHIRYESRKARADTRKRVKGRFVKATEAPNGHIHQE</sequence>
<evidence type="ECO:0000256" key="8">
    <source>
        <dbReference type="PROSITE-ProRule" id="PRU00024"/>
    </source>
</evidence>
<evidence type="ECO:0000256" key="7">
    <source>
        <dbReference type="ARBA" id="ARBA00023242"/>
    </source>
</evidence>
<keyword evidence="6" id="KW-0862">Zinc</keyword>
<gene>
    <name evidence="13" type="ORF">RJ639_003821</name>
</gene>
<feature type="compositionally biased region" description="Gly residues" evidence="10">
    <location>
        <begin position="192"/>
        <end position="202"/>
    </location>
</feature>
<evidence type="ECO:0000256" key="6">
    <source>
        <dbReference type="ARBA" id="ARBA00022833"/>
    </source>
</evidence>
<accession>A0AA89B0J0</accession>
<evidence type="ECO:0000313" key="13">
    <source>
        <dbReference type="EMBL" id="KAK3018151.1"/>
    </source>
</evidence>
<keyword evidence="14" id="KW-1185">Reference proteome</keyword>
<protein>
    <submittedName>
        <fullName evidence="13">Uncharacterized protein</fullName>
    </submittedName>
</protein>
<dbReference type="EMBL" id="JAVXUP010000953">
    <property type="protein sequence ID" value="KAK3018151.1"/>
    <property type="molecule type" value="Genomic_DNA"/>
</dbReference>
<evidence type="ECO:0000259" key="11">
    <source>
        <dbReference type="PROSITE" id="PS50119"/>
    </source>
</evidence>
<name>A0AA89B0J0_9ASTE</name>
<feature type="domain" description="B box-type" evidence="11">
    <location>
        <begin position="52"/>
        <end position="99"/>
    </location>
</feature>
<keyword evidence="7 9" id="KW-0539">Nucleus</keyword>
<dbReference type="Pfam" id="PF06203">
    <property type="entry name" value="CCT"/>
    <property type="match status" value="1"/>
</dbReference>
<evidence type="ECO:0000256" key="3">
    <source>
        <dbReference type="ARBA" id="ARBA00022723"/>
    </source>
</evidence>
<dbReference type="InterPro" id="IPR000315">
    <property type="entry name" value="Znf_B-box"/>
</dbReference>
<dbReference type="AlphaFoldDB" id="A0AA89B0J0"/>
<dbReference type="PROSITE" id="PS50119">
    <property type="entry name" value="ZF_BBOX"/>
    <property type="match status" value="2"/>
</dbReference>
<evidence type="ECO:0000256" key="10">
    <source>
        <dbReference type="SAM" id="MobiDB-lite"/>
    </source>
</evidence>
<organism evidence="13 14">
    <name type="scientific">Escallonia herrerae</name>
    <dbReference type="NCBI Taxonomy" id="1293975"/>
    <lineage>
        <taxon>Eukaryota</taxon>
        <taxon>Viridiplantae</taxon>
        <taxon>Streptophyta</taxon>
        <taxon>Embryophyta</taxon>
        <taxon>Tracheophyta</taxon>
        <taxon>Spermatophyta</taxon>
        <taxon>Magnoliopsida</taxon>
        <taxon>eudicotyledons</taxon>
        <taxon>Gunneridae</taxon>
        <taxon>Pentapetalae</taxon>
        <taxon>asterids</taxon>
        <taxon>campanulids</taxon>
        <taxon>Escalloniales</taxon>
        <taxon>Escalloniaceae</taxon>
        <taxon>Escallonia</taxon>
    </lineage>
</organism>
<dbReference type="SMART" id="SM00336">
    <property type="entry name" value="BBOX"/>
    <property type="match status" value="2"/>
</dbReference>
<feature type="compositionally biased region" description="Polar residues" evidence="10">
    <location>
        <begin position="354"/>
        <end position="375"/>
    </location>
</feature>